<reference evidence="1 2" key="1">
    <citation type="submission" date="2020-08" db="EMBL/GenBank/DDBJ databases">
        <title>Sequencing the genomes of 1000 actinobacteria strains.</title>
        <authorList>
            <person name="Klenk H.-P."/>
        </authorList>
    </citation>
    <scope>NUCLEOTIDE SEQUENCE [LARGE SCALE GENOMIC DNA]</scope>
    <source>
        <strain evidence="1 2">DSM 45809</strain>
    </source>
</reference>
<name>A0A7W7M6R9_9ACTN</name>
<comment type="caution">
    <text evidence="1">The sequence shown here is derived from an EMBL/GenBank/DDBJ whole genome shotgun (WGS) entry which is preliminary data.</text>
</comment>
<dbReference type="EMBL" id="JACHNB010000001">
    <property type="protein sequence ID" value="MBB4739050.1"/>
    <property type="molecule type" value="Genomic_DNA"/>
</dbReference>
<dbReference type="Gene3D" id="3.40.50.300">
    <property type="entry name" value="P-loop containing nucleotide triphosphate hydrolases"/>
    <property type="match status" value="1"/>
</dbReference>
<protein>
    <submittedName>
        <fullName evidence="1">Thymidylate kinase</fullName>
    </submittedName>
</protein>
<keyword evidence="2" id="KW-1185">Reference proteome</keyword>
<organism evidence="1 2">
    <name type="scientific">Actinoplanes octamycinicus</name>
    <dbReference type="NCBI Taxonomy" id="135948"/>
    <lineage>
        <taxon>Bacteria</taxon>
        <taxon>Bacillati</taxon>
        <taxon>Actinomycetota</taxon>
        <taxon>Actinomycetes</taxon>
        <taxon>Micromonosporales</taxon>
        <taxon>Micromonosporaceae</taxon>
        <taxon>Actinoplanes</taxon>
    </lineage>
</organism>
<sequence>MMEPPVLPGILFEGHECSGKTTVARLVAADLEAAGWKVARSHATVSSSGLLDAMLREAVATFDDSAGRPFRDPRLWRRFNSVRSAQLMVDAELVAQREPAGPVDVFVQDRYWLTQHAFNTFLTPDARYLTPEWLRAHAPRFAVQVYLTCDPATRRERAAARRQRPAKHAVNTFLQRHMDEIALLDELTVGRLVDAEWTVLSSTAHPARVLADQVLDLFSAHCGKASRDEGKHPAHAVRAA</sequence>
<evidence type="ECO:0000313" key="2">
    <source>
        <dbReference type="Proteomes" id="UP000546162"/>
    </source>
</evidence>
<dbReference type="InterPro" id="IPR027417">
    <property type="entry name" value="P-loop_NTPase"/>
</dbReference>
<dbReference type="Proteomes" id="UP000546162">
    <property type="component" value="Unassembled WGS sequence"/>
</dbReference>
<accession>A0A7W7M6R9</accession>
<keyword evidence="1" id="KW-0418">Kinase</keyword>
<dbReference type="RefSeq" id="WP_185039642.1">
    <property type="nucleotide sequence ID" value="NZ_BAABFG010000005.1"/>
</dbReference>
<evidence type="ECO:0000313" key="1">
    <source>
        <dbReference type="EMBL" id="MBB4739050.1"/>
    </source>
</evidence>
<dbReference type="SUPFAM" id="SSF52540">
    <property type="entry name" value="P-loop containing nucleoside triphosphate hydrolases"/>
    <property type="match status" value="1"/>
</dbReference>
<dbReference type="GO" id="GO:0016301">
    <property type="term" value="F:kinase activity"/>
    <property type="evidence" value="ECO:0007669"/>
    <property type="project" value="UniProtKB-KW"/>
</dbReference>
<gene>
    <name evidence="1" type="ORF">BJY16_002509</name>
</gene>
<proteinExistence type="predicted"/>
<dbReference type="AlphaFoldDB" id="A0A7W7M6R9"/>
<keyword evidence="1" id="KW-0808">Transferase</keyword>